<keyword evidence="5" id="KW-1185">Reference proteome</keyword>
<evidence type="ECO:0000313" key="4">
    <source>
        <dbReference type="EMBL" id="PNS10681.1"/>
    </source>
</evidence>
<feature type="domain" description="3-octaprenyl-4-hydroxybenzoate carboxy-lyase-like Rift-related" evidence="2">
    <location>
        <begin position="103"/>
        <end position="303"/>
    </location>
</feature>
<dbReference type="RefSeq" id="WP_103060821.1">
    <property type="nucleotide sequence ID" value="NZ_BSOF01000029.1"/>
</dbReference>
<accession>A0A2K1Q6P6</accession>
<organism evidence="4 5">
    <name type="scientific">Mixta theicola</name>
    <dbReference type="NCBI Taxonomy" id="1458355"/>
    <lineage>
        <taxon>Bacteria</taxon>
        <taxon>Pseudomonadati</taxon>
        <taxon>Pseudomonadota</taxon>
        <taxon>Gammaproteobacteria</taxon>
        <taxon>Enterobacterales</taxon>
        <taxon>Erwiniaceae</taxon>
        <taxon>Mixta</taxon>
    </lineage>
</organism>
<dbReference type="OrthoDB" id="9809841at2"/>
<dbReference type="GO" id="GO:0005737">
    <property type="term" value="C:cytoplasm"/>
    <property type="evidence" value="ECO:0007669"/>
    <property type="project" value="TreeGrafter"/>
</dbReference>
<evidence type="ECO:0008006" key="6">
    <source>
        <dbReference type="Google" id="ProtNLM"/>
    </source>
</evidence>
<dbReference type="SUPFAM" id="SSF143968">
    <property type="entry name" value="UbiD C-terminal domain-like"/>
    <property type="match status" value="1"/>
</dbReference>
<dbReference type="Pfam" id="PF20696">
    <property type="entry name" value="UbiD_C"/>
    <property type="match status" value="1"/>
</dbReference>
<comment type="caution">
    <text evidence="4">The sequence shown here is derived from an EMBL/GenBank/DDBJ whole genome shotgun (WGS) entry which is preliminary data.</text>
</comment>
<sequence>MMKNDLRSVLSKLSAWGISPCFHNSPLSPRLEISEHYNNIIATVPGSSRTGHENMFMYECKEYSIPVLIGLFGNRIINQKIIDEYCLKPLNTYSLIPPDVIDEAACHQHKIDCSLNKLPILKLTSYDAGAYITSGVICAQHIESQKISSSIHRLKVINENQLALAMRPTGFLFECYHNALKNNKTLPVTINIGIPPIYYLLTSLSSNFLQENESKLEKIGGLTGYPVLLTKAKTQNNAYCYADSEIVIEGEITSNVIDECNLGLNNLSMPEFIGYMGEGKKELPVINITGIYHKENPIYQTFMGPGKEQSELLSISTEIDIKIKLREKFFSLFNLIDAHYPSFGGGQLVLILKIEKKLDCIPLCDIQKFILSIHPLCKHIYLVDNDIDIYSPEDIFWAFSTRFQPSRDMNIVRLPGWNMDPSQLKGYLDDKESITESIIFDLTSPYKLTNYFKRFFNLDEVYSEYKES</sequence>
<dbReference type="InterPro" id="IPR048304">
    <property type="entry name" value="UbiD_Rift_dom"/>
</dbReference>
<dbReference type="InterPro" id="IPR049381">
    <property type="entry name" value="UbiD-like_C"/>
</dbReference>
<evidence type="ECO:0000256" key="1">
    <source>
        <dbReference type="ARBA" id="ARBA00010021"/>
    </source>
</evidence>
<evidence type="ECO:0000259" key="3">
    <source>
        <dbReference type="Pfam" id="PF20696"/>
    </source>
</evidence>
<dbReference type="PANTHER" id="PTHR30108:SF21">
    <property type="entry name" value="4-HYDROXYBENZOATE DECARBOXYLASE"/>
    <property type="match status" value="1"/>
</dbReference>
<dbReference type="GO" id="GO:0016831">
    <property type="term" value="F:carboxy-lyase activity"/>
    <property type="evidence" value="ECO:0007669"/>
    <property type="project" value="InterPro"/>
</dbReference>
<feature type="domain" description="3-octaprenyl-4-hydroxybenzoate carboxy-lyase-like C-terminal" evidence="3">
    <location>
        <begin position="333"/>
        <end position="427"/>
    </location>
</feature>
<comment type="similarity">
    <text evidence="1">Belongs to the UbiD family.</text>
</comment>
<reference evidence="5" key="1">
    <citation type="submission" date="2017-09" db="EMBL/GenBank/DDBJ databases">
        <authorList>
            <person name="Palmer M."/>
            <person name="Steenkamp E.T."/>
            <person name="Coetzee M.P."/>
            <person name="Avontuur J.R."/>
            <person name="Van Zyl E."/>
            <person name="Chan W.-Y."/>
            <person name="Blom J."/>
            <person name="Venter S.N."/>
        </authorList>
    </citation>
    <scope>NUCLEOTIDE SEQUENCE [LARGE SCALE GENOMIC DNA]</scope>
    <source>
        <strain evidence="5">QC88-366</strain>
    </source>
</reference>
<dbReference type="InterPro" id="IPR002830">
    <property type="entry name" value="UbiD"/>
</dbReference>
<proteinExistence type="inferred from homology"/>
<dbReference type="Proteomes" id="UP000236345">
    <property type="component" value="Unassembled WGS sequence"/>
</dbReference>
<dbReference type="AlphaFoldDB" id="A0A2K1Q6P6"/>
<protein>
    <recommendedName>
        <fullName evidence="6">3-octaprenyl-4-hydroxybenzoate carboxy-lyase</fullName>
    </recommendedName>
</protein>
<dbReference type="Pfam" id="PF01977">
    <property type="entry name" value="UbiD"/>
    <property type="match status" value="1"/>
</dbReference>
<evidence type="ECO:0000259" key="2">
    <source>
        <dbReference type="Pfam" id="PF01977"/>
    </source>
</evidence>
<dbReference type="EMBL" id="NWUO01000013">
    <property type="protein sequence ID" value="PNS10681.1"/>
    <property type="molecule type" value="Genomic_DNA"/>
</dbReference>
<evidence type="ECO:0000313" key="5">
    <source>
        <dbReference type="Proteomes" id="UP000236345"/>
    </source>
</evidence>
<gene>
    <name evidence="4" type="ORF">COO59_16335</name>
</gene>
<dbReference type="SUPFAM" id="SSF50475">
    <property type="entry name" value="FMN-binding split barrel"/>
    <property type="match status" value="1"/>
</dbReference>
<dbReference type="Gene3D" id="3.40.1670.10">
    <property type="entry name" value="UbiD C-terminal domain-like"/>
    <property type="match status" value="1"/>
</dbReference>
<name>A0A2K1Q6P6_9GAMM</name>
<dbReference type="PANTHER" id="PTHR30108">
    <property type="entry name" value="3-OCTAPRENYL-4-HYDROXYBENZOATE CARBOXY-LYASE-RELATED"/>
    <property type="match status" value="1"/>
</dbReference>